<comment type="caution">
    <text evidence="9">The sequence shown here is derived from an EMBL/GenBank/DDBJ whole genome shotgun (WGS) entry which is preliminary data.</text>
</comment>
<dbReference type="InterPro" id="IPR002772">
    <property type="entry name" value="Glyco_hydro_3_C"/>
</dbReference>
<dbReference type="SUPFAM" id="SSF52279">
    <property type="entry name" value="Beta-D-glucan exohydrolase, C-terminal domain"/>
    <property type="match status" value="1"/>
</dbReference>
<keyword evidence="10" id="KW-1185">Reference proteome</keyword>
<dbReference type="PROSITE" id="PS00775">
    <property type="entry name" value="GLYCOSYL_HYDROL_F3"/>
    <property type="match status" value="1"/>
</dbReference>
<dbReference type="PRINTS" id="PR00133">
    <property type="entry name" value="GLHYDRLASE3"/>
</dbReference>
<reference evidence="9 10" key="2">
    <citation type="submission" date="2016-12" db="EMBL/GenBank/DDBJ databases">
        <title>Draft Genome Sequence of Cystobacter ferrugineus Strain Cbfe23.</title>
        <authorList>
            <person name="Akbar S."/>
            <person name="Dowd S.E."/>
            <person name="Stevens D.C."/>
        </authorList>
    </citation>
    <scope>NUCLEOTIDE SEQUENCE [LARGE SCALE GENOMIC DNA]</scope>
    <source>
        <strain evidence="9 10">Cbfe23</strain>
    </source>
</reference>
<dbReference type="OrthoDB" id="9781691at2"/>
<reference evidence="10" key="1">
    <citation type="submission" date="2016-11" db="EMBL/GenBank/DDBJ databases">
        <authorList>
            <person name="Shukria A."/>
            <person name="Stevens D.C."/>
        </authorList>
    </citation>
    <scope>NUCLEOTIDE SEQUENCE [LARGE SCALE GENOMIC DNA]</scope>
    <source>
        <strain evidence="10">Cbfe23</strain>
    </source>
</reference>
<evidence type="ECO:0000256" key="3">
    <source>
        <dbReference type="ARBA" id="ARBA00012663"/>
    </source>
</evidence>
<dbReference type="Gene3D" id="3.20.20.300">
    <property type="entry name" value="Glycoside hydrolase, family 3, N-terminal domain"/>
    <property type="match status" value="1"/>
</dbReference>
<dbReference type="SUPFAM" id="SSF51445">
    <property type="entry name" value="(Trans)glycosidases"/>
    <property type="match status" value="1"/>
</dbReference>
<keyword evidence="4 6" id="KW-0378">Hydrolase</keyword>
<dbReference type="AlphaFoldDB" id="A0A1L9B8C8"/>
<dbReference type="InterPro" id="IPR036881">
    <property type="entry name" value="Glyco_hydro_3_C_sf"/>
</dbReference>
<dbReference type="FunFam" id="3.20.20.300:FF:000014">
    <property type="entry name" value="Beta-hexosaminidase, lipoprotein"/>
    <property type="match status" value="1"/>
</dbReference>
<protein>
    <recommendedName>
        <fullName evidence="3">beta-N-acetylhexosaminidase</fullName>
        <ecNumber evidence="3">3.2.1.52</ecNumber>
    </recommendedName>
</protein>
<evidence type="ECO:0000313" key="10">
    <source>
        <dbReference type="Proteomes" id="UP000182229"/>
    </source>
</evidence>
<dbReference type="Pfam" id="PF01915">
    <property type="entry name" value="Glyco_hydro_3_C"/>
    <property type="match status" value="1"/>
</dbReference>
<keyword evidence="5 6" id="KW-0326">Glycosidase</keyword>
<dbReference type="InterPro" id="IPR036962">
    <property type="entry name" value="Glyco_hydro_3_N_sf"/>
</dbReference>
<dbReference type="GO" id="GO:0005975">
    <property type="term" value="P:carbohydrate metabolic process"/>
    <property type="evidence" value="ECO:0007669"/>
    <property type="project" value="InterPro"/>
</dbReference>
<gene>
    <name evidence="9" type="ORF">BON30_19890</name>
</gene>
<evidence type="ECO:0000256" key="5">
    <source>
        <dbReference type="ARBA" id="ARBA00023295"/>
    </source>
</evidence>
<evidence type="ECO:0000259" key="7">
    <source>
        <dbReference type="Pfam" id="PF00933"/>
    </source>
</evidence>
<evidence type="ECO:0000256" key="1">
    <source>
        <dbReference type="ARBA" id="ARBA00001231"/>
    </source>
</evidence>
<dbReference type="EC" id="3.2.1.52" evidence="3"/>
<comment type="similarity">
    <text evidence="2 6">Belongs to the glycosyl hydrolase 3 family.</text>
</comment>
<dbReference type="PANTHER" id="PTHR30480">
    <property type="entry name" value="BETA-HEXOSAMINIDASE-RELATED"/>
    <property type="match status" value="1"/>
</dbReference>
<evidence type="ECO:0000256" key="4">
    <source>
        <dbReference type="ARBA" id="ARBA00022801"/>
    </source>
</evidence>
<comment type="catalytic activity">
    <reaction evidence="1">
        <text>Hydrolysis of terminal non-reducing N-acetyl-D-hexosamine residues in N-acetyl-beta-D-hexosaminides.</text>
        <dbReference type="EC" id="3.2.1.52"/>
    </reaction>
</comment>
<name>A0A1L9B8C8_9BACT</name>
<dbReference type="PROSITE" id="PS51257">
    <property type="entry name" value="PROKAR_LIPOPROTEIN"/>
    <property type="match status" value="1"/>
</dbReference>
<dbReference type="InterPro" id="IPR001764">
    <property type="entry name" value="Glyco_hydro_3_N"/>
</dbReference>
<dbReference type="RefSeq" id="WP_071899968.1">
    <property type="nucleotide sequence ID" value="NZ_MPIN01000005.1"/>
</dbReference>
<dbReference type="InterPro" id="IPR050226">
    <property type="entry name" value="NagZ_Beta-hexosaminidase"/>
</dbReference>
<dbReference type="STRING" id="83449.BON30_19890"/>
<evidence type="ECO:0000256" key="6">
    <source>
        <dbReference type="RuleBase" id="RU361161"/>
    </source>
</evidence>
<dbReference type="GO" id="GO:0004563">
    <property type="term" value="F:beta-N-acetylhexosaminidase activity"/>
    <property type="evidence" value="ECO:0007669"/>
    <property type="project" value="UniProtKB-EC"/>
</dbReference>
<dbReference type="EMBL" id="MPIN01000005">
    <property type="protein sequence ID" value="OJH38517.1"/>
    <property type="molecule type" value="Genomic_DNA"/>
</dbReference>
<feature type="domain" description="Glycoside hydrolase family 3 N-terminal" evidence="7">
    <location>
        <begin position="58"/>
        <end position="400"/>
    </location>
</feature>
<dbReference type="Proteomes" id="UP000182229">
    <property type="component" value="Unassembled WGS sequence"/>
</dbReference>
<evidence type="ECO:0000259" key="8">
    <source>
        <dbReference type="Pfam" id="PF01915"/>
    </source>
</evidence>
<feature type="domain" description="Glycoside hydrolase family 3 C-terminal" evidence="8">
    <location>
        <begin position="437"/>
        <end position="605"/>
    </location>
</feature>
<evidence type="ECO:0000313" key="9">
    <source>
        <dbReference type="EMBL" id="OJH38517.1"/>
    </source>
</evidence>
<dbReference type="GO" id="GO:0009254">
    <property type="term" value="P:peptidoglycan turnover"/>
    <property type="evidence" value="ECO:0007669"/>
    <property type="project" value="TreeGrafter"/>
</dbReference>
<dbReference type="InterPro" id="IPR017853">
    <property type="entry name" value="GH"/>
</dbReference>
<accession>A0A1L9B8C8</accession>
<sequence>MIKVGGRWFTSIALCGLMLGSAGCEEEPPPAPPATPDCSAPPEVSSPDWVPCRLKAMTLEEKVGQLFMTHAYGTSVADADPQMVESNRKDHGLDTAEQLVERYHLGGIIYFTWANNLRAPEQIARLSNGLQEVALRQERAIPLLIATDQEHGVVVRVTEPATQFPGNMALGATQDVETARQAAAITGRELRALGINQNFGTVADVNSNPLNPVIGVRSFGVDPVRVASFTQVQVGAMQGEGTSSTVKHFPGHGDTDVDSHYGLPIINHSRAQFDAVDLPPFVAAIDAKVDAIMSAHIVVPALESSGLPATLSHAIMTDLLRGQLGFQGVVVSDSLSMQGARPYGDQSDARVPVEALKAGVDLLLMPQRIEVAYNAVRDAVNSGEISQERLDEAVGRILTLKQKRGVLAQPLVDLAGLQRVGAAEHLAAADAITERGITLVENEAGVLPLNPEASKVLVTGWGATATATLAQELSRRGRFVERVETGLTPAQAKIDEAVASAARADITVVLVNRVWTSKPQRELVRALQGSNKPVVVVSVREPYDIAHLPDVSTYVATYGYQPVSMKALARVLLGEVNPSGRLPVAIPEEGTASGVLHPVGHGLSYGL</sequence>
<dbReference type="Gene3D" id="3.40.50.1700">
    <property type="entry name" value="Glycoside hydrolase family 3 C-terminal domain"/>
    <property type="match status" value="1"/>
</dbReference>
<evidence type="ECO:0000256" key="2">
    <source>
        <dbReference type="ARBA" id="ARBA00005336"/>
    </source>
</evidence>
<dbReference type="PANTHER" id="PTHR30480:SF13">
    <property type="entry name" value="BETA-HEXOSAMINIDASE"/>
    <property type="match status" value="1"/>
</dbReference>
<dbReference type="InterPro" id="IPR019800">
    <property type="entry name" value="Glyco_hydro_3_AS"/>
</dbReference>
<organism evidence="9 10">
    <name type="scientific">Cystobacter ferrugineus</name>
    <dbReference type="NCBI Taxonomy" id="83449"/>
    <lineage>
        <taxon>Bacteria</taxon>
        <taxon>Pseudomonadati</taxon>
        <taxon>Myxococcota</taxon>
        <taxon>Myxococcia</taxon>
        <taxon>Myxococcales</taxon>
        <taxon>Cystobacterineae</taxon>
        <taxon>Archangiaceae</taxon>
        <taxon>Cystobacter</taxon>
    </lineage>
</organism>
<proteinExistence type="inferred from homology"/>
<dbReference type="Pfam" id="PF00933">
    <property type="entry name" value="Glyco_hydro_3"/>
    <property type="match status" value="1"/>
</dbReference>